<dbReference type="AlphaFoldDB" id="A0A5M6ZCE2"/>
<evidence type="ECO:0000313" key="2">
    <source>
        <dbReference type="Proteomes" id="UP000325122"/>
    </source>
</evidence>
<dbReference type="RefSeq" id="WP_150023653.1">
    <property type="nucleotide sequence ID" value="NZ_VWOJ01000003.1"/>
</dbReference>
<protein>
    <submittedName>
        <fullName evidence="1">Uncharacterized protein</fullName>
    </submittedName>
</protein>
<dbReference type="EMBL" id="VWOJ01000003">
    <property type="protein sequence ID" value="KAA5802403.1"/>
    <property type="molecule type" value="Genomic_DNA"/>
</dbReference>
<organism evidence="1 2">
    <name type="scientific">Alkalicaulis satelles</name>
    <dbReference type="NCBI Taxonomy" id="2609175"/>
    <lineage>
        <taxon>Bacteria</taxon>
        <taxon>Pseudomonadati</taxon>
        <taxon>Pseudomonadota</taxon>
        <taxon>Alphaproteobacteria</taxon>
        <taxon>Maricaulales</taxon>
        <taxon>Maricaulaceae</taxon>
        <taxon>Alkalicaulis</taxon>
    </lineage>
</organism>
<sequence length="66" mass="7353">MALVKVILVSGSTVEVETTAIQADDLVAAFARFVAEKRVPEKRTILTPNQSIYIDFSKVAVIRREF</sequence>
<keyword evidence="2" id="KW-1185">Reference proteome</keyword>
<dbReference type="Proteomes" id="UP000325122">
    <property type="component" value="Unassembled WGS sequence"/>
</dbReference>
<proteinExistence type="predicted"/>
<evidence type="ECO:0000313" key="1">
    <source>
        <dbReference type="EMBL" id="KAA5802403.1"/>
    </source>
</evidence>
<accession>A0A5M6ZCE2</accession>
<name>A0A5M6ZCE2_9PROT</name>
<comment type="caution">
    <text evidence="1">The sequence shown here is derived from an EMBL/GenBank/DDBJ whole genome shotgun (WGS) entry which is preliminary data.</text>
</comment>
<gene>
    <name evidence="1" type="ORF">F1654_11315</name>
</gene>
<reference evidence="1 2" key="1">
    <citation type="submission" date="2019-09" db="EMBL/GenBank/DDBJ databases">
        <authorList>
            <person name="Kevbrin V."/>
            <person name="Grouzdev D.S."/>
        </authorList>
    </citation>
    <scope>NUCLEOTIDE SEQUENCE [LARGE SCALE GENOMIC DNA]</scope>
    <source>
        <strain evidence="1 2">G-192</strain>
    </source>
</reference>